<accession>A0ACC5ZP63</accession>
<gene>
    <name evidence="1" type="ORF">PDJAM_G00193440</name>
</gene>
<sequence length="159" mass="18652">MKEASGLYQFYNTCVPDTLLASFHILSIKYLHIRALLRSNDFFRVLIDTLNEEKYTYARALWIRQLKDFNKLDRFGNIKDHLPIIDKLVCAEVDYHQETPNGHPIYEKTLTKFRPFGDLKALGDISDPSLILVHRDVYNPRYDPCMHHELSLAIIDDNK</sequence>
<dbReference type="Proteomes" id="UP000830395">
    <property type="component" value="Chromosome 30"/>
</dbReference>
<protein>
    <submittedName>
        <fullName evidence="1">Uncharacterized protein</fullName>
    </submittedName>
</protein>
<dbReference type="EMBL" id="CM041004">
    <property type="protein sequence ID" value="MCJ8749950.1"/>
    <property type="molecule type" value="Genomic_DNA"/>
</dbReference>
<proteinExistence type="predicted"/>
<name>A0ACC5ZP63_9TELE</name>
<keyword evidence="2" id="KW-1185">Reference proteome</keyword>
<reference evidence="1" key="1">
    <citation type="submission" date="2020-02" db="EMBL/GenBank/DDBJ databases">
        <title>Genome sequencing of the panga catfish, Pangasius djambal.</title>
        <authorList>
            <person name="Wen M."/>
            <person name="Zahm M."/>
            <person name="Roques C."/>
            <person name="Cabau C."/>
            <person name="Klopp C."/>
            <person name="Donnadieu C."/>
            <person name="Jouanno E."/>
            <person name="Avarre J.-C."/>
            <person name="Campet M."/>
            <person name="Ha T."/>
            <person name="Dugue R."/>
            <person name="Lampietro C."/>
            <person name="Louis A."/>
            <person name="Herpin A."/>
            <person name="Echchiki A."/>
            <person name="Berthelot C."/>
            <person name="Parey E."/>
            <person name="Roest-Crollius H."/>
            <person name="Braasch I."/>
            <person name="Postlethwait J.H."/>
            <person name="Bobe J."/>
            <person name="Montfort J."/>
            <person name="Bouchez O."/>
            <person name="Begum T."/>
            <person name="Schartl M."/>
            <person name="Gustiano R."/>
            <person name="Guiguen Y."/>
        </authorList>
    </citation>
    <scope>NUCLEOTIDE SEQUENCE</scope>
    <source>
        <strain evidence="1">Pdj_M5554</strain>
    </source>
</reference>
<evidence type="ECO:0000313" key="1">
    <source>
        <dbReference type="EMBL" id="MCJ8749950.1"/>
    </source>
</evidence>
<evidence type="ECO:0000313" key="2">
    <source>
        <dbReference type="Proteomes" id="UP000830395"/>
    </source>
</evidence>
<feature type="non-terminal residue" evidence="1">
    <location>
        <position position="159"/>
    </location>
</feature>
<comment type="caution">
    <text evidence="1">The sequence shown here is derived from an EMBL/GenBank/DDBJ whole genome shotgun (WGS) entry which is preliminary data.</text>
</comment>
<organism evidence="1 2">
    <name type="scientific">Pangasius djambal</name>
    <dbReference type="NCBI Taxonomy" id="1691987"/>
    <lineage>
        <taxon>Eukaryota</taxon>
        <taxon>Metazoa</taxon>
        <taxon>Chordata</taxon>
        <taxon>Craniata</taxon>
        <taxon>Vertebrata</taxon>
        <taxon>Euteleostomi</taxon>
        <taxon>Actinopterygii</taxon>
        <taxon>Neopterygii</taxon>
        <taxon>Teleostei</taxon>
        <taxon>Ostariophysi</taxon>
        <taxon>Siluriformes</taxon>
        <taxon>Pangasiidae</taxon>
        <taxon>Pangasius</taxon>
    </lineage>
</organism>